<dbReference type="SMART" id="SM00702">
    <property type="entry name" value="P4Hc"/>
    <property type="match status" value="1"/>
</dbReference>
<keyword evidence="6" id="KW-0408">Iron</keyword>
<sequence>METANLKKTLKILAKSSQRPRPVKTDITPPGAKEGEKIAFYLDEVFTKEECKELIRCSEEKGYVQALVNIGFGRQKLMTDYRNNQRCLIDTTELASIFWERLAEFIPQTIRGYQALGLNERLRFLRYDPGEYFKPHFDGCYERENGEISLVTVQIYLNEGFSGGSTTFLPFSGLDSGSPVECVPKIGRVLIFEHRLHHEGSVLKAGRKYAIRSDVMYSKDKQQ</sequence>
<dbReference type="GeneID" id="110982847"/>
<keyword evidence="2" id="KW-0479">Metal-binding</keyword>
<dbReference type="Gene3D" id="2.60.120.620">
    <property type="entry name" value="q2cbj1_9rhob like domain"/>
    <property type="match status" value="1"/>
</dbReference>
<dbReference type="KEGG" id="aplc:110982847"/>
<comment type="cofactor">
    <cofactor evidence="1">
        <name>L-ascorbate</name>
        <dbReference type="ChEBI" id="CHEBI:38290"/>
    </cofactor>
</comment>
<feature type="domain" description="Prolyl 4-hydroxylase alpha subunit" evidence="7">
    <location>
        <begin position="37"/>
        <end position="216"/>
    </location>
</feature>
<evidence type="ECO:0000256" key="3">
    <source>
        <dbReference type="ARBA" id="ARBA00022896"/>
    </source>
</evidence>
<dbReference type="OrthoDB" id="69177at2759"/>
<proteinExistence type="predicted"/>
<dbReference type="InterPro" id="IPR044862">
    <property type="entry name" value="Pro_4_hyd_alph_FE2OG_OXY"/>
</dbReference>
<evidence type="ECO:0000313" key="8">
    <source>
        <dbReference type="Proteomes" id="UP000694845"/>
    </source>
</evidence>
<evidence type="ECO:0000256" key="6">
    <source>
        <dbReference type="ARBA" id="ARBA00023004"/>
    </source>
</evidence>
<dbReference type="Pfam" id="PF13640">
    <property type="entry name" value="2OG-FeII_Oxy_3"/>
    <property type="match status" value="1"/>
</dbReference>
<name>A0A8B7YX42_ACAPL</name>
<dbReference type="InterPro" id="IPR006620">
    <property type="entry name" value="Pro_4_hyd_alph"/>
</dbReference>
<dbReference type="RefSeq" id="XP_022097257.1">
    <property type="nucleotide sequence ID" value="XM_022241565.1"/>
</dbReference>
<dbReference type="Proteomes" id="UP000694845">
    <property type="component" value="Unplaced"/>
</dbReference>
<evidence type="ECO:0000256" key="5">
    <source>
        <dbReference type="ARBA" id="ARBA00023002"/>
    </source>
</evidence>
<dbReference type="PANTHER" id="PTHR10869:SF241">
    <property type="entry name" value="FE2OG DIOXYGENASE DOMAIN-CONTAINING PROTEIN"/>
    <property type="match status" value="1"/>
</dbReference>
<keyword evidence="5" id="KW-0560">Oxidoreductase</keyword>
<evidence type="ECO:0000313" key="9">
    <source>
        <dbReference type="RefSeq" id="XP_022097257.1"/>
    </source>
</evidence>
<dbReference type="OMA" id="YEDTRKC"/>
<dbReference type="PANTHER" id="PTHR10869">
    <property type="entry name" value="PROLYL 4-HYDROXYLASE ALPHA SUBUNIT"/>
    <property type="match status" value="1"/>
</dbReference>
<keyword evidence="8" id="KW-1185">Reference proteome</keyword>
<dbReference type="GO" id="GO:0005783">
    <property type="term" value="C:endoplasmic reticulum"/>
    <property type="evidence" value="ECO:0007669"/>
    <property type="project" value="TreeGrafter"/>
</dbReference>
<evidence type="ECO:0000259" key="7">
    <source>
        <dbReference type="SMART" id="SM00702"/>
    </source>
</evidence>
<evidence type="ECO:0000256" key="4">
    <source>
        <dbReference type="ARBA" id="ARBA00022964"/>
    </source>
</evidence>
<accession>A0A8B7YX42</accession>
<dbReference type="GO" id="GO:0005506">
    <property type="term" value="F:iron ion binding"/>
    <property type="evidence" value="ECO:0007669"/>
    <property type="project" value="InterPro"/>
</dbReference>
<dbReference type="AlphaFoldDB" id="A0A8B7YX42"/>
<reference evidence="9" key="1">
    <citation type="submission" date="2025-08" db="UniProtKB">
        <authorList>
            <consortium name="RefSeq"/>
        </authorList>
    </citation>
    <scope>IDENTIFICATION</scope>
</reference>
<gene>
    <name evidence="9" type="primary">LOC110982847</name>
</gene>
<keyword evidence="3" id="KW-0847">Vitamin C</keyword>
<dbReference type="GO" id="GO:0031418">
    <property type="term" value="F:L-ascorbic acid binding"/>
    <property type="evidence" value="ECO:0007669"/>
    <property type="project" value="UniProtKB-KW"/>
</dbReference>
<dbReference type="GO" id="GO:0004656">
    <property type="term" value="F:procollagen-proline 4-dioxygenase activity"/>
    <property type="evidence" value="ECO:0007669"/>
    <property type="project" value="TreeGrafter"/>
</dbReference>
<protein>
    <submittedName>
        <fullName evidence="9">Uncharacterized protein LOC110982847</fullName>
    </submittedName>
</protein>
<keyword evidence="4" id="KW-0223">Dioxygenase</keyword>
<dbReference type="InterPro" id="IPR045054">
    <property type="entry name" value="P4HA-like"/>
</dbReference>
<evidence type="ECO:0000256" key="1">
    <source>
        <dbReference type="ARBA" id="ARBA00001961"/>
    </source>
</evidence>
<organism evidence="8 9">
    <name type="scientific">Acanthaster planci</name>
    <name type="common">Crown-of-thorns starfish</name>
    <dbReference type="NCBI Taxonomy" id="133434"/>
    <lineage>
        <taxon>Eukaryota</taxon>
        <taxon>Metazoa</taxon>
        <taxon>Echinodermata</taxon>
        <taxon>Eleutherozoa</taxon>
        <taxon>Asterozoa</taxon>
        <taxon>Asteroidea</taxon>
        <taxon>Valvatacea</taxon>
        <taxon>Valvatida</taxon>
        <taxon>Acanthasteridae</taxon>
        <taxon>Acanthaster</taxon>
    </lineage>
</organism>
<evidence type="ECO:0000256" key="2">
    <source>
        <dbReference type="ARBA" id="ARBA00022723"/>
    </source>
</evidence>